<feature type="binding site" evidence="12">
    <location>
        <position position="171"/>
    </location>
    <ligand>
        <name>Zn(2+)</name>
        <dbReference type="ChEBI" id="CHEBI:29105"/>
        <label>2</label>
    </ligand>
</feature>
<evidence type="ECO:0000256" key="7">
    <source>
        <dbReference type="ARBA" id="ARBA00023016"/>
    </source>
</evidence>
<dbReference type="EMBL" id="DVNC01000029">
    <property type="protein sequence ID" value="HIU53351.1"/>
    <property type="molecule type" value="Genomic_DNA"/>
</dbReference>
<feature type="domain" description="J" evidence="14">
    <location>
        <begin position="5"/>
        <end position="70"/>
    </location>
</feature>
<dbReference type="PROSITE" id="PS50076">
    <property type="entry name" value="DNAJ_2"/>
    <property type="match status" value="1"/>
</dbReference>
<feature type="binding site" evidence="12">
    <location>
        <position position="157"/>
    </location>
    <ligand>
        <name>Zn(2+)</name>
        <dbReference type="ChEBI" id="CHEBI:29105"/>
        <label>1</label>
    </ligand>
</feature>
<feature type="binding site" evidence="12">
    <location>
        <position position="197"/>
    </location>
    <ligand>
        <name>Zn(2+)</name>
        <dbReference type="ChEBI" id="CHEBI:29105"/>
        <label>2</label>
    </ligand>
</feature>
<dbReference type="GO" id="GO:0006260">
    <property type="term" value="P:DNA replication"/>
    <property type="evidence" value="ECO:0007669"/>
    <property type="project" value="UniProtKB-KW"/>
</dbReference>
<dbReference type="GO" id="GO:0005524">
    <property type="term" value="F:ATP binding"/>
    <property type="evidence" value="ECO:0007669"/>
    <property type="project" value="InterPro"/>
</dbReference>
<feature type="repeat" description="CXXCXGXG motif" evidence="12">
    <location>
        <begin position="208"/>
        <end position="215"/>
    </location>
</feature>
<protein>
    <recommendedName>
        <fullName evidence="11 12">Chaperone protein DnaJ</fullName>
    </recommendedName>
</protein>
<dbReference type="SMART" id="SM00271">
    <property type="entry name" value="DnaJ"/>
    <property type="match status" value="1"/>
</dbReference>
<dbReference type="PROSITE" id="PS51188">
    <property type="entry name" value="ZF_CR"/>
    <property type="match status" value="1"/>
</dbReference>
<evidence type="ECO:0000256" key="8">
    <source>
        <dbReference type="ARBA" id="ARBA00023186"/>
    </source>
</evidence>
<dbReference type="FunFam" id="2.60.260.20:FF:000005">
    <property type="entry name" value="Chaperone protein dnaJ 1, mitochondrial"/>
    <property type="match status" value="1"/>
</dbReference>
<feature type="repeat" description="CXXCXGXG motif" evidence="12">
    <location>
        <begin position="194"/>
        <end position="201"/>
    </location>
</feature>
<accession>A0A9D1M4D7</accession>
<evidence type="ECO:0000256" key="2">
    <source>
        <dbReference type="ARBA" id="ARBA00022705"/>
    </source>
</evidence>
<keyword evidence="8 12" id="KW-0143">Chaperone</keyword>
<dbReference type="InterPro" id="IPR018253">
    <property type="entry name" value="DnaJ_domain_CS"/>
</dbReference>
<comment type="similarity">
    <text evidence="10 12">Belongs to the DnaJ family.</text>
</comment>
<evidence type="ECO:0000256" key="3">
    <source>
        <dbReference type="ARBA" id="ARBA00022723"/>
    </source>
</evidence>
<comment type="cofactor">
    <cofactor evidence="12">
        <name>Zn(2+)</name>
        <dbReference type="ChEBI" id="CHEBI:29105"/>
    </cofactor>
    <text evidence="12">Binds 2 Zn(2+) ions per monomer.</text>
</comment>
<dbReference type="GO" id="GO:0009408">
    <property type="term" value="P:response to heat"/>
    <property type="evidence" value="ECO:0007669"/>
    <property type="project" value="InterPro"/>
</dbReference>
<dbReference type="CDD" id="cd06257">
    <property type="entry name" value="DnaJ"/>
    <property type="match status" value="1"/>
</dbReference>
<evidence type="ECO:0000313" key="16">
    <source>
        <dbReference type="EMBL" id="HIU53351.1"/>
    </source>
</evidence>
<dbReference type="NCBIfam" id="NF008035">
    <property type="entry name" value="PRK10767.1"/>
    <property type="match status" value="1"/>
</dbReference>
<dbReference type="InterPro" id="IPR012724">
    <property type="entry name" value="DnaJ"/>
</dbReference>
<dbReference type="Gene3D" id="1.10.287.110">
    <property type="entry name" value="DnaJ domain"/>
    <property type="match status" value="1"/>
</dbReference>
<feature type="binding site" evidence="12">
    <location>
        <position position="208"/>
    </location>
    <ligand>
        <name>Zn(2+)</name>
        <dbReference type="ChEBI" id="CHEBI:29105"/>
        <label>1</label>
    </ligand>
</feature>
<dbReference type="CDD" id="cd10747">
    <property type="entry name" value="DnaJ_C"/>
    <property type="match status" value="1"/>
</dbReference>
<organism evidence="16 17">
    <name type="scientific">Candidatus Scatocola faecipullorum</name>
    <dbReference type="NCBI Taxonomy" id="2840917"/>
    <lineage>
        <taxon>Bacteria</taxon>
        <taxon>Pseudomonadati</taxon>
        <taxon>Pseudomonadota</taxon>
        <taxon>Alphaproteobacteria</taxon>
        <taxon>Rhodospirillales</taxon>
        <taxon>Rhodospirillaceae</taxon>
        <taxon>Rhodospirillaceae incertae sedis</taxon>
        <taxon>Candidatus Scatocola</taxon>
    </lineage>
</organism>
<dbReference type="Pfam" id="PF01556">
    <property type="entry name" value="DnaJ_C"/>
    <property type="match status" value="1"/>
</dbReference>
<keyword evidence="5 12" id="KW-0863">Zinc-finger</keyword>
<gene>
    <name evidence="12 16" type="primary">dnaJ</name>
    <name evidence="16" type="ORF">IAD20_04640</name>
</gene>
<comment type="subunit">
    <text evidence="12">Homodimer.</text>
</comment>
<evidence type="ECO:0000256" key="13">
    <source>
        <dbReference type="PROSITE-ProRule" id="PRU00546"/>
    </source>
</evidence>
<keyword evidence="1 12" id="KW-0963">Cytoplasm</keyword>
<dbReference type="PROSITE" id="PS00636">
    <property type="entry name" value="DNAJ_1"/>
    <property type="match status" value="1"/>
</dbReference>
<dbReference type="Pfam" id="PF00684">
    <property type="entry name" value="DnaJ_CXXCXGXG"/>
    <property type="match status" value="1"/>
</dbReference>
<comment type="subcellular location">
    <subcellularLocation>
        <location evidence="12">Cytoplasm</location>
    </subcellularLocation>
</comment>
<dbReference type="HAMAP" id="MF_01152">
    <property type="entry name" value="DnaJ"/>
    <property type="match status" value="1"/>
</dbReference>
<dbReference type="PRINTS" id="PR00625">
    <property type="entry name" value="JDOMAIN"/>
</dbReference>
<proteinExistence type="inferred from homology"/>
<feature type="binding site" evidence="12">
    <location>
        <position position="211"/>
    </location>
    <ligand>
        <name>Zn(2+)</name>
        <dbReference type="ChEBI" id="CHEBI:29105"/>
        <label>1</label>
    </ligand>
</feature>
<keyword evidence="6 12" id="KW-0862">Zinc</keyword>
<dbReference type="GO" id="GO:0042026">
    <property type="term" value="P:protein refolding"/>
    <property type="evidence" value="ECO:0007669"/>
    <property type="project" value="TreeGrafter"/>
</dbReference>
<evidence type="ECO:0000256" key="1">
    <source>
        <dbReference type="ARBA" id="ARBA00022490"/>
    </source>
</evidence>
<comment type="caution">
    <text evidence="16">The sequence shown here is derived from an EMBL/GenBank/DDBJ whole genome shotgun (WGS) entry which is preliminary data.</text>
</comment>
<dbReference type="PANTHER" id="PTHR43096">
    <property type="entry name" value="DNAJ HOMOLOG 1, MITOCHONDRIAL-RELATED"/>
    <property type="match status" value="1"/>
</dbReference>
<dbReference type="SUPFAM" id="SSF49493">
    <property type="entry name" value="HSP40/DnaJ peptide-binding domain"/>
    <property type="match status" value="2"/>
</dbReference>
<dbReference type="Proteomes" id="UP000824107">
    <property type="component" value="Unassembled WGS sequence"/>
</dbReference>
<feature type="zinc finger region" description="CR-type" evidence="13">
    <location>
        <begin position="141"/>
        <end position="220"/>
    </location>
</feature>
<evidence type="ECO:0000256" key="12">
    <source>
        <dbReference type="HAMAP-Rule" id="MF_01152"/>
    </source>
</evidence>
<dbReference type="FunFam" id="2.10.230.10:FF:000002">
    <property type="entry name" value="Molecular chaperone DnaJ"/>
    <property type="match status" value="1"/>
</dbReference>
<dbReference type="InterPro" id="IPR002939">
    <property type="entry name" value="DnaJ_C"/>
</dbReference>
<dbReference type="GO" id="GO:0051082">
    <property type="term" value="F:unfolded protein binding"/>
    <property type="evidence" value="ECO:0007669"/>
    <property type="project" value="UniProtKB-UniRule"/>
</dbReference>
<feature type="binding site" evidence="12">
    <location>
        <position position="194"/>
    </location>
    <ligand>
        <name>Zn(2+)</name>
        <dbReference type="ChEBI" id="CHEBI:29105"/>
        <label>2</label>
    </ligand>
</feature>
<evidence type="ECO:0000256" key="4">
    <source>
        <dbReference type="ARBA" id="ARBA00022737"/>
    </source>
</evidence>
<evidence type="ECO:0000313" key="17">
    <source>
        <dbReference type="Proteomes" id="UP000824107"/>
    </source>
</evidence>
<comment type="function">
    <text evidence="9 12">Participates actively in the response to hyperosmotic and heat shock by preventing the aggregation of stress-denatured proteins and by disaggregating proteins, also in an autonomous, DnaK-independent fashion. Unfolded proteins bind initially to DnaJ; upon interaction with the DnaJ-bound protein, DnaK hydrolyzes its bound ATP, resulting in the formation of a stable complex. GrpE releases ADP from DnaK; ATP binding to DnaK triggers the release of the substrate protein, thus completing the reaction cycle. Several rounds of ATP-dependent interactions between DnaJ, DnaK and GrpE are required for fully efficient folding. Also involved, together with DnaK and GrpE, in the DNA replication of plasmids through activation of initiation proteins.</text>
</comment>
<dbReference type="InterPro" id="IPR001623">
    <property type="entry name" value="DnaJ_domain"/>
</dbReference>
<dbReference type="GO" id="GO:0031072">
    <property type="term" value="F:heat shock protein binding"/>
    <property type="evidence" value="ECO:0007669"/>
    <property type="project" value="InterPro"/>
</dbReference>
<feature type="binding site" evidence="12">
    <location>
        <position position="154"/>
    </location>
    <ligand>
        <name>Zn(2+)</name>
        <dbReference type="ChEBI" id="CHEBI:29105"/>
        <label>1</label>
    </ligand>
</feature>
<evidence type="ECO:0000256" key="9">
    <source>
        <dbReference type="ARBA" id="ARBA00053423"/>
    </source>
</evidence>
<dbReference type="Pfam" id="PF00226">
    <property type="entry name" value="DnaJ"/>
    <property type="match status" value="1"/>
</dbReference>
<evidence type="ECO:0000256" key="6">
    <source>
        <dbReference type="ARBA" id="ARBA00022833"/>
    </source>
</evidence>
<dbReference type="CDD" id="cd10719">
    <property type="entry name" value="DnaJ_zf"/>
    <property type="match status" value="1"/>
</dbReference>
<dbReference type="InterPro" id="IPR008971">
    <property type="entry name" value="HSP40/DnaJ_pept-bd"/>
</dbReference>
<dbReference type="FunFam" id="1.10.287.110:FF:000034">
    <property type="entry name" value="Chaperone protein DnaJ"/>
    <property type="match status" value="1"/>
</dbReference>
<evidence type="ECO:0000256" key="11">
    <source>
        <dbReference type="ARBA" id="ARBA00067609"/>
    </source>
</evidence>
<reference evidence="16" key="2">
    <citation type="journal article" date="2021" name="PeerJ">
        <title>Extensive microbial diversity within the chicken gut microbiome revealed by metagenomics and culture.</title>
        <authorList>
            <person name="Gilroy R."/>
            <person name="Ravi A."/>
            <person name="Getino M."/>
            <person name="Pursley I."/>
            <person name="Horton D.L."/>
            <person name="Alikhan N.F."/>
            <person name="Baker D."/>
            <person name="Gharbi K."/>
            <person name="Hall N."/>
            <person name="Watson M."/>
            <person name="Adriaenssens E.M."/>
            <person name="Foster-Nyarko E."/>
            <person name="Jarju S."/>
            <person name="Secka A."/>
            <person name="Antonio M."/>
            <person name="Oren A."/>
            <person name="Chaudhuri R.R."/>
            <person name="La Ragione R."/>
            <person name="Hildebrand F."/>
            <person name="Pallen M.J."/>
        </authorList>
    </citation>
    <scope>NUCLEOTIDE SEQUENCE</scope>
    <source>
        <strain evidence="16">ChiW3-316</strain>
    </source>
</reference>
<keyword evidence="3 12" id="KW-0479">Metal-binding</keyword>
<dbReference type="PANTHER" id="PTHR43096:SF48">
    <property type="entry name" value="CHAPERONE PROTEIN DNAJ"/>
    <property type="match status" value="1"/>
</dbReference>
<feature type="domain" description="CR-type" evidence="15">
    <location>
        <begin position="141"/>
        <end position="220"/>
    </location>
</feature>
<feature type="binding site" evidence="12">
    <location>
        <position position="174"/>
    </location>
    <ligand>
        <name>Zn(2+)</name>
        <dbReference type="ChEBI" id="CHEBI:29105"/>
        <label>2</label>
    </ligand>
</feature>
<evidence type="ECO:0000256" key="5">
    <source>
        <dbReference type="ARBA" id="ARBA00022771"/>
    </source>
</evidence>
<dbReference type="Gene3D" id="2.10.230.10">
    <property type="entry name" value="Heat shock protein DnaJ, cysteine-rich domain"/>
    <property type="match status" value="1"/>
</dbReference>
<dbReference type="SUPFAM" id="SSF57938">
    <property type="entry name" value="DnaJ/Hsp40 cysteine-rich domain"/>
    <property type="match status" value="1"/>
</dbReference>
<dbReference type="NCBIfam" id="TIGR02349">
    <property type="entry name" value="DnaJ_bact"/>
    <property type="match status" value="1"/>
</dbReference>
<reference evidence="16" key="1">
    <citation type="submission" date="2020-10" db="EMBL/GenBank/DDBJ databases">
        <authorList>
            <person name="Gilroy R."/>
        </authorList>
    </citation>
    <scope>NUCLEOTIDE SEQUENCE</scope>
    <source>
        <strain evidence="16">ChiW3-316</strain>
    </source>
</reference>
<dbReference type="SUPFAM" id="SSF46565">
    <property type="entry name" value="Chaperone J-domain"/>
    <property type="match status" value="1"/>
</dbReference>
<keyword evidence="2 12" id="KW-0235">DNA replication</keyword>
<dbReference type="InterPro" id="IPR036410">
    <property type="entry name" value="HSP_DnaJ_Cys-rich_dom_sf"/>
</dbReference>
<evidence type="ECO:0000259" key="15">
    <source>
        <dbReference type="PROSITE" id="PS51188"/>
    </source>
</evidence>
<comment type="domain">
    <text evidence="12">The J domain is necessary and sufficient to stimulate DnaK ATPase activity. Zinc center 1 plays an important role in the autonomous, DnaK-independent chaperone activity of DnaJ. Zinc center 2 is essential for interaction with DnaK and for DnaJ activity.</text>
</comment>
<name>A0A9D1M4D7_9PROT</name>
<dbReference type="Gene3D" id="2.60.260.20">
    <property type="entry name" value="Urease metallochaperone UreE, N-terminal domain"/>
    <property type="match status" value="2"/>
</dbReference>
<feature type="repeat" description="CXXCXGXG motif" evidence="12">
    <location>
        <begin position="171"/>
        <end position="178"/>
    </location>
</feature>
<dbReference type="InterPro" id="IPR001305">
    <property type="entry name" value="HSP_DnaJ_Cys-rich_dom"/>
</dbReference>
<dbReference type="AlphaFoldDB" id="A0A9D1M4D7"/>
<keyword evidence="4 12" id="KW-0677">Repeat</keyword>
<sequence>MTEKDYYELLEVSRDANGDEIKKSYRRLAMKYHPDRNPGNKEAEAKFKEINEAYDVLKDEQKRAAYDRYGHQAFASGMGGGNPFGGFEFNFGSGGFSDIFSDIFSEFMGGGQQRGSSGSYARHGADVRYNLEITLEEAFSGVEKEISIPSSVVCEDCRGFGTADGKEPPVCPTCHGHGKVQMRQGGFFIVEQTCPNCKGRGRIVKDKCKKCGGEGVLHKEKVLKVKIPAGVESDTRMRIAGEGEPGLHGGQNGDLYVFITVKPHKLYSREGANLYTRVPVSMACAALGGKIEIPSIDGEKIELEIKAGTQSDQQIKIQDEGMTILRSKRRGDLFVKFRVETPVNLSARQKELLEEFRAISKDDSCQPESKGFLDRIKDLFKSVA</sequence>
<feature type="repeat" description="CXXCXGXG motif" evidence="12">
    <location>
        <begin position="154"/>
        <end position="161"/>
    </location>
</feature>
<evidence type="ECO:0000259" key="14">
    <source>
        <dbReference type="PROSITE" id="PS50076"/>
    </source>
</evidence>
<dbReference type="InterPro" id="IPR036869">
    <property type="entry name" value="J_dom_sf"/>
</dbReference>
<keyword evidence="7 12" id="KW-0346">Stress response</keyword>
<evidence type="ECO:0000256" key="10">
    <source>
        <dbReference type="ARBA" id="ARBA00061004"/>
    </source>
</evidence>
<dbReference type="GO" id="GO:0005737">
    <property type="term" value="C:cytoplasm"/>
    <property type="evidence" value="ECO:0007669"/>
    <property type="project" value="UniProtKB-SubCell"/>
</dbReference>
<dbReference type="GO" id="GO:0008270">
    <property type="term" value="F:zinc ion binding"/>
    <property type="evidence" value="ECO:0007669"/>
    <property type="project" value="UniProtKB-UniRule"/>
</dbReference>